<dbReference type="InterPro" id="IPR045518">
    <property type="entry name" value="2EXR"/>
</dbReference>
<evidence type="ECO:0000313" key="3">
    <source>
        <dbReference type="EMBL" id="KAF6826076.1"/>
    </source>
</evidence>
<keyword evidence="1" id="KW-1133">Transmembrane helix</keyword>
<proteinExistence type="predicted"/>
<feature type="domain" description="2EXR" evidence="2">
    <location>
        <begin position="22"/>
        <end position="137"/>
    </location>
</feature>
<dbReference type="AlphaFoldDB" id="A0A8H6K8C2"/>
<dbReference type="Pfam" id="PF20150">
    <property type="entry name" value="2EXR"/>
    <property type="match status" value="1"/>
</dbReference>
<dbReference type="EMBL" id="WIGM01000412">
    <property type="protein sequence ID" value="KAF6826076.1"/>
    <property type="molecule type" value="Genomic_DNA"/>
</dbReference>
<keyword evidence="4" id="KW-1185">Reference proteome</keyword>
<evidence type="ECO:0000259" key="2">
    <source>
        <dbReference type="Pfam" id="PF20150"/>
    </source>
</evidence>
<protein>
    <submittedName>
        <fullName evidence="3">Pectinesterase</fullName>
    </submittedName>
</protein>
<keyword evidence="1" id="KW-0812">Transmembrane</keyword>
<comment type="caution">
    <text evidence="3">The sequence shown here is derived from an EMBL/GenBank/DDBJ whole genome shotgun (WGS) entry which is preliminary data.</text>
</comment>
<keyword evidence="1" id="KW-0472">Membrane</keyword>
<organism evidence="3 4">
    <name type="scientific">Colletotrichum musicola</name>
    <dbReference type="NCBI Taxonomy" id="2175873"/>
    <lineage>
        <taxon>Eukaryota</taxon>
        <taxon>Fungi</taxon>
        <taxon>Dikarya</taxon>
        <taxon>Ascomycota</taxon>
        <taxon>Pezizomycotina</taxon>
        <taxon>Sordariomycetes</taxon>
        <taxon>Hypocreomycetidae</taxon>
        <taxon>Glomerellales</taxon>
        <taxon>Glomerellaceae</taxon>
        <taxon>Colletotrichum</taxon>
        <taxon>Colletotrichum orchidearum species complex</taxon>
    </lineage>
</organism>
<evidence type="ECO:0000256" key="1">
    <source>
        <dbReference type="SAM" id="Phobius"/>
    </source>
</evidence>
<accession>A0A8H6K8C2</accession>
<reference evidence="3" key="1">
    <citation type="journal article" date="2020" name="Phytopathology">
        <title>Genome Sequence Resources of Colletotrichum truncatum, C. plurivorum, C. musicola, and C. sojae: Four Species Pathogenic to Soybean (Glycine max).</title>
        <authorList>
            <person name="Rogerio F."/>
            <person name="Boufleur T.R."/>
            <person name="Ciampi-Guillardi M."/>
            <person name="Sukno S.A."/>
            <person name="Thon M.R."/>
            <person name="Massola Junior N.S."/>
            <person name="Baroncelli R."/>
        </authorList>
    </citation>
    <scope>NUCLEOTIDE SEQUENCE</scope>
    <source>
        <strain evidence="3">LFN0074</strain>
    </source>
</reference>
<evidence type="ECO:0000313" key="4">
    <source>
        <dbReference type="Proteomes" id="UP000639643"/>
    </source>
</evidence>
<dbReference type="Proteomes" id="UP000639643">
    <property type="component" value="Unassembled WGS sequence"/>
</dbReference>
<dbReference type="OrthoDB" id="3469466at2759"/>
<name>A0A8H6K8C2_9PEZI</name>
<dbReference type="PANTHER" id="PTHR35910:SF6">
    <property type="entry name" value="2EXR DOMAIN-CONTAINING PROTEIN"/>
    <property type="match status" value="1"/>
</dbReference>
<dbReference type="PANTHER" id="PTHR35910">
    <property type="entry name" value="2EXR DOMAIN-CONTAINING PROTEIN"/>
    <property type="match status" value="1"/>
</dbReference>
<sequence length="418" mass="47691">MPRRPHLELFNPDPSASDGASFQLFQDLPAEIRIIIWTHALERNRLLRLVLEKRRKSPSAPRYTLLNSLGRPVTGDHYRVVLKAKAPFTTALTRVNRESRNVACAFYMTQIPCWVKTVSCRSHKKMVLRLNFDWDYLDIAAGGVWKETYVDFIHDLRASDPRGRGLRHLVVSDIQFLPDPLLSFKPSAFDATALAAFKSVISNLESVWYMCVDEGGRVLDRLRRADRSIGFNYAFPVFPAFTFFERPARDPRDIYTCLTENWSGMQNSPWKQLGWARVLDKLGIDLDPAVDVRIMVGSKQDEVRTRAGASQHLHEEDFEWLRYQWWFRGWDRPDPRGGGGSAPAGCMTAVSGLNPVLPRFDGPEILAAAPLPAIGFWLFPLKAFGIMPLGVASGNFWIDKKMFNVDRHWPDLALAYIR</sequence>
<feature type="transmembrane region" description="Helical" evidence="1">
    <location>
        <begin position="374"/>
        <end position="398"/>
    </location>
</feature>
<gene>
    <name evidence="3" type="ORF">CMUS01_09597</name>
</gene>